<evidence type="ECO:0000256" key="1">
    <source>
        <dbReference type="SAM" id="MobiDB-lite"/>
    </source>
</evidence>
<dbReference type="EMBL" id="JAAPAO010000431">
    <property type="protein sequence ID" value="KAF4660004.1"/>
    <property type="molecule type" value="Genomic_DNA"/>
</dbReference>
<feature type="compositionally biased region" description="Basic and acidic residues" evidence="1">
    <location>
        <begin position="170"/>
        <end position="182"/>
    </location>
</feature>
<accession>A0A7J6LL57</accession>
<organism evidence="2 3">
    <name type="scientific">Perkinsus chesapeaki</name>
    <name type="common">Clam parasite</name>
    <name type="synonym">Perkinsus andrewsi</name>
    <dbReference type="NCBI Taxonomy" id="330153"/>
    <lineage>
        <taxon>Eukaryota</taxon>
        <taxon>Sar</taxon>
        <taxon>Alveolata</taxon>
        <taxon>Perkinsozoa</taxon>
        <taxon>Perkinsea</taxon>
        <taxon>Perkinsida</taxon>
        <taxon>Perkinsidae</taxon>
        <taxon>Perkinsus</taxon>
    </lineage>
</organism>
<keyword evidence="3" id="KW-1185">Reference proteome</keyword>
<dbReference type="OrthoDB" id="392873at2759"/>
<sequence>MDNDLSTANAVAAVCGLTGHLGIDAGPNGVNPDDQAAVAALAAAATMESFSHSMLSQAAVANTTPPPRKKQRHVIHHDRTGNAPGGIELPGIPLPKGVQRSRKAFVGGFCSKGRRFSGPTRKTIEEALSDRLRLEQLGGDIPALEALAAELRAEVDDGDGRRSRGRKRPEHPIDDDQHNHHRVEMPSEAALMKMRRDALQGHQAAEAAAAAAALCGVDSDGTGKTLHTPAAQHLPEGVMLVSIGGLGNAFVAYQRADAHRIHILGPPRRTIVAAGDDYQAAMGLTSPPDTRGNRPINESILLCSGVGRVVTPISENELTSAYVGVIIVSGESCYTVGPIRETSAEAKNDLAHATGGILSAAAKAVPQPPEQMLDFGGEQVVDIDVHSGDDEHHGKGASVTVPSGLDADWAVLLPRLKEVVVQMKQLNKLDRLQQRRAKRDELVEQEKEKRSAAVNEEMKSQGKPSDGSDMDNTTEERERIYQKLYGSSPTPEEMIDEELRPHHKKSWLARFIYQLPVMLILTIIPEWSPNPDYLT</sequence>
<feature type="region of interest" description="Disordered" evidence="1">
    <location>
        <begin position="434"/>
        <end position="474"/>
    </location>
</feature>
<evidence type="ECO:0000313" key="2">
    <source>
        <dbReference type="EMBL" id="KAF4660004.1"/>
    </source>
</evidence>
<proteinExistence type="predicted"/>
<feature type="region of interest" description="Disordered" evidence="1">
    <location>
        <begin position="155"/>
        <end position="182"/>
    </location>
</feature>
<protein>
    <submittedName>
        <fullName evidence="2">Uncharacterized protein</fullName>
    </submittedName>
</protein>
<evidence type="ECO:0000313" key="3">
    <source>
        <dbReference type="Proteomes" id="UP000591131"/>
    </source>
</evidence>
<feature type="compositionally biased region" description="Basic and acidic residues" evidence="1">
    <location>
        <begin position="434"/>
        <end position="460"/>
    </location>
</feature>
<dbReference type="AlphaFoldDB" id="A0A7J6LL57"/>
<name>A0A7J6LL57_PERCH</name>
<comment type="caution">
    <text evidence="2">The sequence shown here is derived from an EMBL/GenBank/DDBJ whole genome shotgun (WGS) entry which is preliminary data.</text>
</comment>
<gene>
    <name evidence="2" type="ORF">FOL47_007362</name>
</gene>
<reference evidence="2 3" key="1">
    <citation type="submission" date="2020-04" db="EMBL/GenBank/DDBJ databases">
        <title>Perkinsus chesapeaki whole genome sequence.</title>
        <authorList>
            <person name="Bogema D.R."/>
        </authorList>
    </citation>
    <scope>NUCLEOTIDE SEQUENCE [LARGE SCALE GENOMIC DNA]</scope>
    <source>
        <strain evidence="2">ATCC PRA-425</strain>
    </source>
</reference>
<dbReference type="Proteomes" id="UP000591131">
    <property type="component" value="Unassembled WGS sequence"/>
</dbReference>